<accession>N1PGR8</accession>
<feature type="domain" description="Ketoreductase" evidence="3">
    <location>
        <begin position="7"/>
        <end position="205"/>
    </location>
</feature>
<proteinExistence type="inferred from homology"/>
<dbReference type="OrthoDB" id="2735536at2759"/>
<dbReference type="SMART" id="SM00822">
    <property type="entry name" value="PKS_KR"/>
    <property type="match status" value="1"/>
</dbReference>
<evidence type="ECO:0000313" key="4">
    <source>
        <dbReference type="EMBL" id="EME41319.1"/>
    </source>
</evidence>
<dbReference type="OMA" id="QEQAVWD"/>
<dbReference type="Pfam" id="PF01370">
    <property type="entry name" value="Epimerase"/>
    <property type="match status" value="1"/>
</dbReference>
<reference evidence="5" key="1">
    <citation type="journal article" date="2012" name="PLoS Genet.">
        <title>The genomes of the fungal plant pathogens Cladosporium fulvum and Dothistroma septosporum reveal adaptation to different hosts and lifestyles but also signatures of common ancestry.</title>
        <authorList>
            <person name="de Wit P.J.G.M."/>
            <person name="van der Burgt A."/>
            <person name="Oekmen B."/>
            <person name="Stergiopoulos I."/>
            <person name="Abd-Elsalam K.A."/>
            <person name="Aerts A.L."/>
            <person name="Bahkali A.H."/>
            <person name="Beenen H.G."/>
            <person name="Chettri P."/>
            <person name="Cox M.P."/>
            <person name="Datema E."/>
            <person name="de Vries R.P."/>
            <person name="Dhillon B."/>
            <person name="Ganley A.R."/>
            <person name="Griffiths S.A."/>
            <person name="Guo Y."/>
            <person name="Hamelin R.C."/>
            <person name="Henrissat B."/>
            <person name="Kabir M.S."/>
            <person name="Jashni M.K."/>
            <person name="Kema G."/>
            <person name="Klaubauf S."/>
            <person name="Lapidus A."/>
            <person name="Levasseur A."/>
            <person name="Lindquist E."/>
            <person name="Mehrabi R."/>
            <person name="Ohm R.A."/>
            <person name="Owen T.J."/>
            <person name="Salamov A."/>
            <person name="Schwelm A."/>
            <person name="Schijlen E."/>
            <person name="Sun H."/>
            <person name="van den Burg H.A."/>
            <person name="van Ham R.C.H.J."/>
            <person name="Zhang S."/>
            <person name="Goodwin S.B."/>
            <person name="Grigoriev I.V."/>
            <person name="Collemare J."/>
            <person name="Bradshaw R.E."/>
        </authorList>
    </citation>
    <scope>NUCLEOTIDE SEQUENCE [LARGE SCALE GENOMIC DNA]</scope>
    <source>
        <strain evidence="5">NZE10 / CBS 128990</strain>
    </source>
</reference>
<dbReference type="EMBL" id="KB446542">
    <property type="protein sequence ID" value="EME41319.1"/>
    <property type="molecule type" value="Genomic_DNA"/>
</dbReference>
<dbReference type="PANTHER" id="PTHR10366">
    <property type="entry name" value="NAD DEPENDENT EPIMERASE/DEHYDRATASE"/>
    <property type="match status" value="1"/>
</dbReference>
<organism evidence="4 5">
    <name type="scientific">Dothistroma septosporum (strain NZE10 / CBS 128990)</name>
    <name type="common">Red band needle blight fungus</name>
    <name type="synonym">Mycosphaerella pini</name>
    <dbReference type="NCBI Taxonomy" id="675120"/>
    <lineage>
        <taxon>Eukaryota</taxon>
        <taxon>Fungi</taxon>
        <taxon>Dikarya</taxon>
        <taxon>Ascomycota</taxon>
        <taxon>Pezizomycotina</taxon>
        <taxon>Dothideomycetes</taxon>
        <taxon>Dothideomycetidae</taxon>
        <taxon>Mycosphaerellales</taxon>
        <taxon>Mycosphaerellaceae</taxon>
        <taxon>Dothistroma</taxon>
    </lineage>
</organism>
<dbReference type="InterPro" id="IPR001509">
    <property type="entry name" value="Epimerase_deHydtase"/>
</dbReference>
<dbReference type="InterPro" id="IPR036291">
    <property type="entry name" value="NAD(P)-bd_dom_sf"/>
</dbReference>
<dbReference type="eggNOG" id="KOG1502">
    <property type="taxonomic scope" value="Eukaryota"/>
</dbReference>
<reference evidence="4 5" key="2">
    <citation type="journal article" date="2012" name="PLoS Pathog.">
        <title>Diverse lifestyles and strategies of plant pathogenesis encoded in the genomes of eighteen Dothideomycetes fungi.</title>
        <authorList>
            <person name="Ohm R.A."/>
            <person name="Feau N."/>
            <person name="Henrissat B."/>
            <person name="Schoch C.L."/>
            <person name="Horwitz B.A."/>
            <person name="Barry K.W."/>
            <person name="Condon B.J."/>
            <person name="Copeland A.C."/>
            <person name="Dhillon B."/>
            <person name="Glaser F."/>
            <person name="Hesse C.N."/>
            <person name="Kosti I."/>
            <person name="LaButti K."/>
            <person name="Lindquist E.A."/>
            <person name="Lucas S."/>
            <person name="Salamov A.A."/>
            <person name="Bradshaw R.E."/>
            <person name="Ciuffetti L."/>
            <person name="Hamelin R.C."/>
            <person name="Kema G.H.J."/>
            <person name="Lawrence C."/>
            <person name="Scott J.A."/>
            <person name="Spatafora J.W."/>
            <person name="Turgeon B.G."/>
            <person name="de Wit P.J.G.M."/>
            <person name="Zhong S."/>
            <person name="Goodwin S.B."/>
            <person name="Grigoriev I.V."/>
        </authorList>
    </citation>
    <scope>NUCLEOTIDE SEQUENCE [LARGE SCALE GENOMIC DNA]</scope>
    <source>
        <strain evidence="5">NZE10 / CBS 128990</strain>
    </source>
</reference>
<dbReference type="Proteomes" id="UP000016933">
    <property type="component" value="Unassembled WGS sequence"/>
</dbReference>
<dbReference type="HOGENOM" id="CLU_007383_9_2_1"/>
<keyword evidence="1" id="KW-0560">Oxidoreductase</keyword>
<dbReference type="InterPro" id="IPR057326">
    <property type="entry name" value="KR_dom"/>
</dbReference>
<dbReference type="InterPro" id="IPR050425">
    <property type="entry name" value="NAD(P)_dehydrat-like"/>
</dbReference>
<dbReference type="Gene3D" id="3.40.50.720">
    <property type="entry name" value="NAD(P)-binding Rossmann-like Domain"/>
    <property type="match status" value="1"/>
</dbReference>
<sequence>MAYSKNELVLVTGGSGFLGSHLILQLLAKGYTVRTTVRTTARIEEAKTKLTNGGATEEQIAKVDIAVLDLVTNTDEEWIETCSGVRCVMHTAGMIATGREKQLDDLLVPMREGTLRVLRAAKTAGVSKVVFTSSIASLAHGHGKRGKLDPFDEKDWTDLTEKKEKLHIYPRAKTLQEQAVWDFIQSSEGQGLELAVICPGAIYGPTLSKDYASSLKLIGILLGGMPGVPQYGTAMVDVRDVADIHIKAMESPKSNGQKYLAISGRAREIDPASNGVCEFVSMVTASDILRKNLPAEKTAKLPTRTLPNFVMRAAGYFDPVVGVCLPDLGKELAGSFAKARNELDWQPRPVDEALLASADSLMEFGVAIRLFCRFSGGFITIKVGTRENPEDSEVHEEIEGKVRTIELPEDDTKVLTVCVTWLYDWPVIDPDEAYTGPIRSALPRCRVFGGNVRHETFCDAVMKAMVQGYQNYQLLPTSGAATILYDGTLSDSPAHRLVMHARLDGPATWLADGAYVHHSECLLDLARAFMSNRTPKNVPIKADEFLKME</sequence>
<evidence type="ECO:0000256" key="1">
    <source>
        <dbReference type="ARBA" id="ARBA00023002"/>
    </source>
</evidence>
<comment type="similarity">
    <text evidence="2">Belongs to the NAD(P)-dependent epimerase/dehydratase family. Dihydroflavonol-4-reductase subfamily.</text>
</comment>
<evidence type="ECO:0000259" key="3">
    <source>
        <dbReference type="SMART" id="SM00822"/>
    </source>
</evidence>
<gene>
    <name evidence="4" type="ORF">DOTSEDRAFT_55175</name>
</gene>
<dbReference type="PANTHER" id="PTHR10366:SF564">
    <property type="entry name" value="STEROL-4-ALPHA-CARBOXYLATE 3-DEHYDROGENASE, DECARBOXYLATING"/>
    <property type="match status" value="1"/>
</dbReference>
<keyword evidence="5" id="KW-1185">Reference proteome</keyword>
<dbReference type="AlphaFoldDB" id="N1PGR8"/>
<dbReference type="STRING" id="675120.N1PGR8"/>
<dbReference type="GO" id="GO:0016616">
    <property type="term" value="F:oxidoreductase activity, acting on the CH-OH group of donors, NAD or NADP as acceptor"/>
    <property type="evidence" value="ECO:0007669"/>
    <property type="project" value="TreeGrafter"/>
</dbReference>
<protein>
    <recommendedName>
        <fullName evidence="3">Ketoreductase domain-containing protein</fullName>
    </recommendedName>
</protein>
<evidence type="ECO:0000256" key="2">
    <source>
        <dbReference type="ARBA" id="ARBA00023445"/>
    </source>
</evidence>
<dbReference type="SUPFAM" id="SSF51735">
    <property type="entry name" value="NAD(P)-binding Rossmann-fold domains"/>
    <property type="match status" value="1"/>
</dbReference>
<evidence type="ECO:0000313" key="5">
    <source>
        <dbReference type="Proteomes" id="UP000016933"/>
    </source>
</evidence>
<name>N1PGR8_DOTSN</name>